<sequence length="269" mass="29857">MFRYIPVNKVFPFRILIRSLAQAKTVKTDAQRQKDKERKYKLKQEMKMKELENPIDHPLHMPIAQALNIVRSFEVGKPVDKTTIACTISVVQEQGATPLSGTVNIPFPVQRKTKPVVFTSNQSIVEELKRHNITTVGGKDLLEKFASGEISTEGFTHAFATVEMAPQLKTVARVLGPAGLQPTAKKGTIVNNVAAIMQIISSFQYKQKENHISFPVGDCSFSDAQIMANLKAVSDSIHSQIDPNANKKTRLGYCFMTTARSPGLVIDFN</sequence>
<dbReference type="HOGENOM" id="CLU_062853_1_1_1"/>
<dbReference type="OrthoDB" id="1747252at2759"/>
<dbReference type="InterPro" id="IPR023674">
    <property type="entry name" value="Ribosomal_uL1-like"/>
</dbReference>
<keyword evidence="3" id="KW-0687">Ribonucleoprotein</keyword>
<dbReference type="InterPro" id="IPR028364">
    <property type="entry name" value="Ribosomal_uL1/biogenesis"/>
</dbReference>
<accession>M3JXN3</accession>
<dbReference type="EMBL" id="AOGT01001419">
    <property type="protein sequence ID" value="EMG47720.1"/>
    <property type="molecule type" value="Genomic_DNA"/>
</dbReference>
<name>M3JXN3_CANMX</name>
<dbReference type="GO" id="GO:0003723">
    <property type="term" value="F:RNA binding"/>
    <property type="evidence" value="ECO:0007669"/>
    <property type="project" value="InterPro"/>
</dbReference>
<evidence type="ECO:0000256" key="3">
    <source>
        <dbReference type="ARBA" id="ARBA00023274"/>
    </source>
</evidence>
<proteinExistence type="inferred from homology"/>
<evidence type="ECO:0000313" key="5">
    <source>
        <dbReference type="Proteomes" id="UP000011777"/>
    </source>
</evidence>
<dbReference type="PANTHER" id="PTHR36427:SF3">
    <property type="entry name" value="LARGE RIBOSOMAL SUBUNIT PROTEIN UL1M"/>
    <property type="match status" value="1"/>
</dbReference>
<dbReference type="AlphaFoldDB" id="M3JXN3"/>
<evidence type="ECO:0000256" key="1">
    <source>
        <dbReference type="ARBA" id="ARBA00010531"/>
    </source>
</evidence>
<organism evidence="4 5">
    <name type="scientific">Candida maltosa (strain Xu316)</name>
    <name type="common">Yeast</name>
    <dbReference type="NCBI Taxonomy" id="1245528"/>
    <lineage>
        <taxon>Eukaryota</taxon>
        <taxon>Fungi</taxon>
        <taxon>Dikarya</taxon>
        <taxon>Ascomycota</taxon>
        <taxon>Saccharomycotina</taxon>
        <taxon>Pichiomycetes</taxon>
        <taxon>Debaryomycetaceae</taxon>
        <taxon>Candida/Lodderomyces clade</taxon>
        <taxon>Candida</taxon>
    </lineage>
</organism>
<gene>
    <name evidence="4" type="ORF">G210_1857</name>
</gene>
<dbReference type="InterPro" id="IPR016095">
    <property type="entry name" value="Ribosomal_uL1_3-a/b-sand"/>
</dbReference>
<keyword evidence="5" id="KW-1185">Reference proteome</keyword>
<reference evidence="4 5" key="1">
    <citation type="submission" date="2013-02" db="EMBL/GenBank/DDBJ databases">
        <title>Genome sequence of Candida maltosa Xu316, a potential industrial strain for xylitol and ethanol production.</title>
        <authorList>
            <person name="Yu J."/>
            <person name="Wang Q."/>
            <person name="Geng X."/>
            <person name="Bao W."/>
            <person name="He P."/>
            <person name="Cai J."/>
        </authorList>
    </citation>
    <scope>NUCLEOTIDE SEQUENCE [LARGE SCALE GENOMIC DNA]</scope>
    <source>
        <strain evidence="5">Xu316</strain>
    </source>
</reference>
<keyword evidence="2 4" id="KW-0689">Ribosomal protein</keyword>
<dbReference type="GO" id="GO:0003735">
    <property type="term" value="F:structural constituent of ribosome"/>
    <property type="evidence" value="ECO:0007669"/>
    <property type="project" value="InterPro"/>
</dbReference>
<dbReference type="GO" id="GO:0006412">
    <property type="term" value="P:translation"/>
    <property type="evidence" value="ECO:0007669"/>
    <property type="project" value="InterPro"/>
</dbReference>
<comment type="similarity">
    <text evidence="1">Belongs to the universal ribosomal protein uL1 family.</text>
</comment>
<dbReference type="Gene3D" id="3.40.50.790">
    <property type="match status" value="1"/>
</dbReference>
<dbReference type="InterPro" id="IPR002143">
    <property type="entry name" value="Ribosomal_uL1"/>
</dbReference>
<protein>
    <submittedName>
        <fullName evidence="4">Likely mitochondrial ribosomal protein L1</fullName>
    </submittedName>
</protein>
<dbReference type="Pfam" id="PF00687">
    <property type="entry name" value="Ribosomal_L1"/>
    <property type="match status" value="1"/>
</dbReference>
<dbReference type="STRING" id="1245528.M3JXN3"/>
<dbReference type="OMA" id="EFRVDKH"/>
<dbReference type="PANTHER" id="PTHR36427">
    <property type="entry name" value="54S RIBOSOMAL PROTEIN L1, MITOCHONDRIAL"/>
    <property type="match status" value="1"/>
</dbReference>
<dbReference type="Proteomes" id="UP000011777">
    <property type="component" value="Unassembled WGS sequence"/>
</dbReference>
<dbReference type="eggNOG" id="KOG1569">
    <property type="taxonomic scope" value="Eukaryota"/>
</dbReference>
<dbReference type="GO" id="GO:0005762">
    <property type="term" value="C:mitochondrial large ribosomal subunit"/>
    <property type="evidence" value="ECO:0007669"/>
    <property type="project" value="TreeGrafter"/>
</dbReference>
<dbReference type="SUPFAM" id="SSF56808">
    <property type="entry name" value="Ribosomal protein L1"/>
    <property type="match status" value="1"/>
</dbReference>
<dbReference type="PIRSF" id="PIRSF002155">
    <property type="entry name" value="Ribosomal_L1"/>
    <property type="match status" value="1"/>
</dbReference>
<evidence type="ECO:0000313" key="4">
    <source>
        <dbReference type="EMBL" id="EMG47720.1"/>
    </source>
</evidence>
<dbReference type="Gene3D" id="3.30.190.20">
    <property type="match status" value="1"/>
</dbReference>
<evidence type="ECO:0000256" key="2">
    <source>
        <dbReference type="ARBA" id="ARBA00022980"/>
    </source>
</evidence>
<comment type="caution">
    <text evidence="4">The sequence shown here is derived from an EMBL/GenBank/DDBJ whole genome shotgun (WGS) entry which is preliminary data.</text>
</comment>